<accession>A0ABD3TI15</accession>
<organism evidence="1 2">
    <name type="scientific">Sinanodonta woodiana</name>
    <name type="common">Chinese pond mussel</name>
    <name type="synonym">Anodonta woodiana</name>
    <dbReference type="NCBI Taxonomy" id="1069815"/>
    <lineage>
        <taxon>Eukaryota</taxon>
        <taxon>Metazoa</taxon>
        <taxon>Spiralia</taxon>
        <taxon>Lophotrochozoa</taxon>
        <taxon>Mollusca</taxon>
        <taxon>Bivalvia</taxon>
        <taxon>Autobranchia</taxon>
        <taxon>Heteroconchia</taxon>
        <taxon>Palaeoheterodonta</taxon>
        <taxon>Unionida</taxon>
        <taxon>Unionoidea</taxon>
        <taxon>Unionidae</taxon>
        <taxon>Unioninae</taxon>
        <taxon>Sinanodonta</taxon>
    </lineage>
</organism>
<evidence type="ECO:0000313" key="1">
    <source>
        <dbReference type="EMBL" id="KAL3836691.1"/>
    </source>
</evidence>
<evidence type="ECO:0000313" key="2">
    <source>
        <dbReference type="Proteomes" id="UP001634394"/>
    </source>
</evidence>
<gene>
    <name evidence="1" type="ORF">ACJMK2_022110</name>
</gene>
<sequence>MAESIPSSVEYLTTYDVQQHGEVHFSGCLIYDLESEDVVNEFVATMSRVNKDLIFFDPYKDMLWGCYEMDVLSQIIDERCGGRVLLFLPKAGTFTNEKMNFALQYTKHLDAIGKKRCLIPVRCYKDAVCSRLVVGIKEINMCESTKSQEYWETQSRQFRLSFSSNGPLRNECIRYNSRYNYHLDMNHGLQASAQTDVDCPCSYSANSQTQTEITPQETEHIHVESAVENIIYHQSKNDSSSISYQNTSLDFSQNSCKEGDKSTYSFAGDSIEGGKGTDEAVSVKEADTKVHSTNAIKSHSYMKKDSWKKKLKRWLSSSKKKAE</sequence>
<proteinExistence type="predicted"/>
<keyword evidence="2" id="KW-1185">Reference proteome</keyword>
<reference evidence="1 2" key="1">
    <citation type="submission" date="2024-11" db="EMBL/GenBank/DDBJ databases">
        <title>Chromosome-level genome assembly of the freshwater bivalve Anodonta woodiana.</title>
        <authorList>
            <person name="Chen X."/>
        </authorList>
    </citation>
    <scope>NUCLEOTIDE SEQUENCE [LARGE SCALE GENOMIC DNA]</scope>
    <source>
        <strain evidence="1">MN2024</strain>
        <tissue evidence="1">Gills</tissue>
    </source>
</reference>
<dbReference type="AlphaFoldDB" id="A0ABD3TI15"/>
<evidence type="ECO:0008006" key="3">
    <source>
        <dbReference type="Google" id="ProtNLM"/>
    </source>
</evidence>
<protein>
    <recommendedName>
        <fullName evidence="3">TIR domain-containing protein</fullName>
    </recommendedName>
</protein>
<name>A0ABD3TI15_SINWO</name>
<comment type="caution">
    <text evidence="1">The sequence shown here is derived from an EMBL/GenBank/DDBJ whole genome shotgun (WGS) entry which is preliminary data.</text>
</comment>
<dbReference type="Proteomes" id="UP001634394">
    <property type="component" value="Unassembled WGS sequence"/>
</dbReference>
<dbReference type="EMBL" id="JBJQND010000018">
    <property type="protein sequence ID" value="KAL3836691.1"/>
    <property type="molecule type" value="Genomic_DNA"/>
</dbReference>